<dbReference type="EMBL" id="VUJU01001536">
    <property type="protein sequence ID" value="KAF0764847.1"/>
    <property type="molecule type" value="Genomic_DNA"/>
</dbReference>
<dbReference type="Proteomes" id="UP000478052">
    <property type="component" value="Unassembled WGS sequence"/>
</dbReference>
<evidence type="ECO:0000256" key="1">
    <source>
        <dbReference type="SAM" id="Phobius"/>
    </source>
</evidence>
<proteinExistence type="predicted"/>
<sequence>MPLKHKPPFSPTTENYILCFIFVQNCFSYTMIIIIRFKLNPLIIYNSDPHGINVQQSGTHLPTFLIFIILISTLL</sequence>
<keyword evidence="1" id="KW-0472">Membrane</keyword>
<dbReference type="AlphaFoldDB" id="A0A6G0Z2M1"/>
<evidence type="ECO:0000313" key="3">
    <source>
        <dbReference type="Proteomes" id="UP000478052"/>
    </source>
</evidence>
<comment type="caution">
    <text evidence="2">The sequence shown here is derived from an EMBL/GenBank/DDBJ whole genome shotgun (WGS) entry which is preliminary data.</text>
</comment>
<accession>A0A6G0Z2M1</accession>
<feature type="transmembrane region" description="Helical" evidence="1">
    <location>
        <begin position="15"/>
        <end position="37"/>
    </location>
</feature>
<reference evidence="2 3" key="1">
    <citation type="submission" date="2019-08" db="EMBL/GenBank/DDBJ databases">
        <title>Whole genome of Aphis craccivora.</title>
        <authorList>
            <person name="Voronova N.V."/>
            <person name="Shulinski R.S."/>
            <person name="Bandarenka Y.V."/>
            <person name="Zhorov D.G."/>
            <person name="Warner D."/>
        </authorList>
    </citation>
    <scope>NUCLEOTIDE SEQUENCE [LARGE SCALE GENOMIC DNA]</scope>
    <source>
        <strain evidence="2">180601</strain>
        <tissue evidence="2">Whole Body</tissue>
    </source>
</reference>
<name>A0A6G0Z2M1_APHCR</name>
<keyword evidence="1" id="KW-0812">Transmembrane</keyword>
<keyword evidence="1" id="KW-1133">Transmembrane helix</keyword>
<organism evidence="2 3">
    <name type="scientific">Aphis craccivora</name>
    <name type="common">Cowpea aphid</name>
    <dbReference type="NCBI Taxonomy" id="307492"/>
    <lineage>
        <taxon>Eukaryota</taxon>
        <taxon>Metazoa</taxon>
        <taxon>Ecdysozoa</taxon>
        <taxon>Arthropoda</taxon>
        <taxon>Hexapoda</taxon>
        <taxon>Insecta</taxon>
        <taxon>Pterygota</taxon>
        <taxon>Neoptera</taxon>
        <taxon>Paraneoptera</taxon>
        <taxon>Hemiptera</taxon>
        <taxon>Sternorrhyncha</taxon>
        <taxon>Aphidomorpha</taxon>
        <taxon>Aphidoidea</taxon>
        <taxon>Aphididae</taxon>
        <taxon>Aphidini</taxon>
        <taxon>Aphis</taxon>
        <taxon>Aphis</taxon>
    </lineage>
</organism>
<keyword evidence="3" id="KW-1185">Reference proteome</keyword>
<protein>
    <submittedName>
        <fullName evidence="2">Uncharacterized protein</fullName>
    </submittedName>
</protein>
<feature type="transmembrane region" description="Helical" evidence="1">
    <location>
        <begin position="58"/>
        <end position="74"/>
    </location>
</feature>
<evidence type="ECO:0000313" key="2">
    <source>
        <dbReference type="EMBL" id="KAF0764847.1"/>
    </source>
</evidence>
<gene>
    <name evidence="2" type="ORF">FWK35_00005518</name>
</gene>